<feature type="region of interest" description="Disordered" evidence="1">
    <location>
        <begin position="40"/>
        <end position="83"/>
    </location>
</feature>
<sequence length="83" mass="8391">MDGQGEVHTGVPAVDAVIASVESLAERPLGEHAEVFTTAQERLRRALDADPDAPAPHVPAPTARPVPAAPAAPQSPSGPAGQD</sequence>
<feature type="compositionally biased region" description="Low complexity" evidence="1">
    <location>
        <begin position="71"/>
        <end position="83"/>
    </location>
</feature>
<gene>
    <name evidence="2" type="ORF">UFOPK2761_02292</name>
</gene>
<dbReference type="AlphaFoldDB" id="A0A6J6UB18"/>
<reference evidence="2" key="1">
    <citation type="submission" date="2020-05" db="EMBL/GenBank/DDBJ databases">
        <authorList>
            <person name="Chiriac C."/>
            <person name="Salcher M."/>
            <person name="Ghai R."/>
            <person name="Kavagutti S V."/>
        </authorList>
    </citation>
    <scope>NUCLEOTIDE SEQUENCE</scope>
</reference>
<organism evidence="2">
    <name type="scientific">freshwater metagenome</name>
    <dbReference type="NCBI Taxonomy" id="449393"/>
    <lineage>
        <taxon>unclassified sequences</taxon>
        <taxon>metagenomes</taxon>
        <taxon>ecological metagenomes</taxon>
    </lineage>
</organism>
<proteinExistence type="predicted"/>
<name>A0A6J6UB18_9ZZZZ</name>
<evidence type="ECO:0000313" key="2">
    <source>
        <dbReference type="EMBL" id="CAB4755747.1"/>
    </source>
</evidence>
<accession>A0A6J6UB18</accession>
<feature type="compositionally biased region" description="Pro residues" evidence="1">
    <location>
        <begin position="53"/>
        <end position="70"/>
    </location>
</feature>
<dbReference type="EMBL" id="CAEZYQ010000018">
    <property type="protein sequence ID" value="CAB4755747.1"/>
    <property type="molecule type" value="Genomic_DNA"/>
</dbReference>
<evidence type="ECO:0000256" key="1">
    <source>
        <dbReference type="SAM" id="MobiDB-lite"/>
    </source>
</evidence>
<protein>
    <submittedName>
        <fullName evidence="2">Unannotated protein</fullName>
    </submittedName>
</protein>